<keyword evidence="5" id="KW-0028">Amino-acid biosynthesis</keyword>
<evidence type="ECO:0000256" key="7">
    <source>
        <dbReference type="ARBA" id="ARBA00022964"/>
    </source>
</evidence>
<evidence type="ECO:0000256" key="4">
    <source>
        <dbReference type="ARBA" id="ARBA00022596"/>
    </source>
</evidence>
<gene>
    <name evidence="13" type="ORF">FA13DRAFT_1725550</name>
</gene>
<proteinExistence type="inferred from homology"/>
<dbReference type="HAMAP" id="MF_03154">
    <property type="entry name" value="Salvage_MtnD_euk"/>
    <property type="match status" value="1"/>
</dbReference>
<evidence type="ECO:0000256" key="11">
    <source>
        <dbReference type="ARBA" id="ARBA00023242"/>
    </source>
</evidence>
<comment type="caution">
    <text evidence="13">The sequence shown here is derived from an EMBL/GenBank/DDBJ whole genome shotgun (WGS) entry which is preliminary data.</text>
</comment>
<evidence type="ECO:0000256" key="12">
    <source>
        <dbReference type="ARBA" id="ARBA00039005"/>
    </source>
</evidence>
<dbReference type="GO" id="GO:0046872">
    <property type="term" value="F:metal ion binding"/>
    <property type="evidence" value="ECO:0007669"/>
    <property type="project" value="UniProtKB-KW"/>
</dbReference>
<dbReference type="GO" id="GO:0010309">
    <property type="term" value="F:acireductone dioxygenase [iron(II)-requiring] activity"/>
    <property type="evidence" value="ECO:0007669"/>
    <property type="project" value="UniProtKB-EC"/>
</dbReference>
<evidence type="ECO:0000313" key="13">
    <source>
        <dbReference type="EMBL" id="TEB37926.1"/>
    </source>
</evidence>
<feature type="non-terminal residue" evidence="13">
    <location>
        <position position="1"/>
    </location>
</feature>
<keyword evidence="8" id="KW-0560">Oxidoreductase</keyword>
<protein>
    <recommendedName>
        <fullName evidence="12">acireductone dioxygenase (Fe(2+)-requiring)</fullName>
        <ecNumber evidence="12">1.13.11.54</ecNumber>
    </recommendedName>
</protein>
<accession>A0A4Y7TUS3</accession>
<dbReference type="InterPro" id="IPR011051">
    <property type="entry name" value="RmlC_Cupin_sf"/>
</dbReference>
<sequence length="180" mass="21102">MRAYYYDNLPEDQRLPHEYVPSRVVSEETLKKLGISYWQIPVEGHESKVDAVARERGYKNRDLINVSKAGMGDIYETKLKSFFEEHMHEDEEIRYILAGSGYFDVRESPSDEWIRIGVEPGDLLVIPAGIYHRFTVDTTDFIKALRLFQDEPKWIPYNRSNETDRNVHRVEYLRTIGVSA</sequence>
<dbReference type="AlphaFoldDB" id="A0A4Y7TUS3"/>
<keyword evidence="7 13" id="KW-0223">Dioxygenase</keyword>
<evidence type="ECO:0000256" key="5">
    <source>
        <dbReference type="ARBA" id="ARBA00022605"/>
    </source>
</evidence>
<keyword evidence="10" id="KW-0486">Methionine biosynthesis</keyword>
<dbReference type="EMBL" id="QPFP01000003">
    <property type="protein sequence ID" value="TEB37926.1"/>
    <property type="molecule type" value="Genomic_DNA"/>
</dbReference>
<dbReference type="Pfam" id="PF03079">
    <property type="entry name" value="ARD"/>
    <property type="match status" value="1"/>
</dbReference>
<keyword evidence="6" id="KW-0479">Metal-binding</keyword>
<evidence type="ECO:0000256" key="6">
    <source>
        <dbReference type="ARBA" id="ARBA00022723"/>
    </source>
</evidence>
<reference evidence="13 14" key="1">
    <citation type="journal article" date="2019" name="Nat. Ecol. Evol.">
        <title>Megaphylogeny resolves global patterns of mushroom evolution.</title>
        <authorList>
            <person name="Varga T."/>
            <person name="Krizsan K."/>
            <person name="Foldi C."/>
            <person name="Dima B."/>
            <person name="Sanchez-Garcia M."/>
            <person name="Sanchez-Ramirez S."/>
            <person name="Szollosi G.J."/>
            <person name="Szarkandi J.G."/>
            <person name="Papp V."/>
            <person name="Albert L."/>
            <person name="Andreopoulos W."/>
            <person name="Angelini C."/>
            <person name="Antonin V."/>
            <person name="Barry K.W."/>
            <person name="Bougher N.L."/>
            <person name="Buchanan P."/>
            <person name="Buyck B."/>
            <person name="Bense V."/>
            <person name="Catcheside P."/>
            <person name="Chovatia M."/>
            <person name="Cooper J."/>
            <person name="Damon W."/>
            <person name="Desjardin D."/>
            <person name="Finy P."/>
            <person name="Geml J."/>
            <person name="Haridas S."/>
            <person name="Hughes K."/>
            <person name="Justo A."/>
            <person name="Karasinski D."/>
            <person name="Kautmanova I."/>
            <person name="Kiss B."/>
            <person name="Kocsube S."/>
            <person name="Kotiranta H."/>
            <person name="LaButti K.M."/>
            <person name="Lechner B.E."/>
            <person name="Liimatainen K."/>
            <person name="Lipzen A."/>
            <person name="Lukacs Z."/>
            <person name="Mihaltcheva S."/>
            <person name="Morgado L.N."/>
            <person name="Niskanen T."/>
            <person name="Noordeloos M.E."/>
            <person name="Ohm R.A."/>
            <person name="Ortiz-Santana B."/>
            <person name="Ovrebo C."/>
            <person name="Racz N."/>
            <person name="Riley R."/>
            <person name="Savchenko A."/>
            <person name="Shiryaev A."/>
            <person name="Soop K."/>
            <person name="Spirin V."/>
            <person name="Szebenyi C."/>
            <person name="Tomsovsky M."/>
            <person name="Tulloss R.E."/>
            <person name="Uehling J."/>
            <person name="Grigoriev I.V."/>
            <person name="Vagvolgyi C."/>
            <person name="Papp T."/>
            <person name="Martin F.M."/>
            <person name="Miettinen O."/>
            <person name="Hibbett D.S."/>
            <person name="Nagy L.G."/>
        </authorList>
    </citation>
    <scope>NUCLEOTIDE SEQUENCE [LARGE SCALE GENOMIC DNA]</scope>
    <source>
        <strain evidence="13 14">FP101781</strain>
    </source>
</reference>
<dbReference type="GO" id="GO:0019509">
    <property type="term" value="P:L-methionine salvage from methylthioadenosine"/>
    <property type="evidence" value="ECO:0007669"/>
    <property type="project" value="InterPro"/>
</dbReference>
<dbReference type="InterPro" id="IPR004313">
    <property type="entry name" value="ARD"/>
</dbReference>
<keyword evidence="3" id="KW-0963">Cytoplasm</keyword>
<evidence type="ECO:0000256" key="1">
    <source>
        <dbReference type="ARBA" id="ARBA00000428"/>
    </source>
</evidence>
<organism evidence="13 14">
    <name type="scientific">Coprinellus micaceus</name>
    <name type="common">Glistening ink-cap mushroom</name>
    <name type="synonym">Coprinus micaceus</name>
    <dbReference type="NCBI Taxonomy" id="71717"/>
    <lineage>
        <taxon>Eukaryota</taxon>
        <taxon>Fungi</taxon>
        <taxon>Dikarya</taxon>
        <taxon>Basidiomycota</taxon>
        <taxon>Agaricomycotina</taxon>
        <taxon>Agaricomycetes</taxon>
        <taxon>Agaricomycetidae</taxon>
        <taxon>Agaricales</taxon>
        <taxon>Agaricineae</taxon>
        <taxon>Psathyrellaceae</taxon>
        <taxon>Coprinellus</taxon>
    </lineage>
</organism>
<evidence type="ECO:0000313" key="14">
    <source>
        <dbReference type="Proteomes" id="UP000298030"/>
    </source>
</evidence>
<dbReference type="FunFam" id="2.60.120.10:FF:000079">
    <property type="entry name" value="1,2-dihydroxy-3-keto-5-methylthiopentene dioxygenase"/>
    <property type="match status" value="1"/>
</dbReference>
<dbReference type="Proteomes" id="UP000298030">
    <property type="component" value="Unassembled WGS sequence"/>
</dbReference>
<evidence type="ECO:0000256" key="2">
    <source>
        <dbReference type="ARBA" id="ARBA00001954"/>
    </source>
</evidence>
<dbReference type="InterPro" id="IPR027496">
    <property type="entry name" value="ARD_euk"/>
</dbReference>
<dbReference type="PANTHER" id="PTHR23418:SF0">
    <property type="entry name" value="ACIREDUCTONE DIOXYGENASE"/>
    <property type="match status" value="1"/>
</dbReference>
<evidence type="ECO:0000256" key="8">
    <source>
        <dbReference type="ARBA" id="ARBA00023002"/>
    </source>
</evidence>
<evidence type="ECO:0000256" key="10">
    <source>
        <dbReference type="ARBA" id="ARBA00023167"/>
    </source>
</evidence>
<dbReference type="OrthoDB" id="1867259at2759"/>
<dbReference type="SUPFAM" id="SSF51182">
    <property type="entry name" value="RmlC-like cupins"/>
    <property type="match status" value="1"/>
</dbReference>
<dbReference type="Gene3D" id="2.60.120.10">
    <property type="entry name" value="Jelly Rolls"/>
    <property type="match status" value="1"/>
</dbReference>
<keyword evidence="11" id="KW-0539">Nucleus</keyword>
<keyword evidence="4" id="KW-0533">Nickel</keyword>
<keyword evidence="14" id="KW-1185">Reference proteome</keyword>
<evidence type="ECO:0000256" key="3">
    <source>
        <dbReference type="ARBA" id="ARBA00022490"/>
    </source>
</evidence>
<name>A0A4Y7TUS3_COPMI</name>
<dbReference type="EC" id="1.13.11.54" evidence="12"/>
<comment type="catalytic activity">
    <reaction evidence="1">
        <text>1,2-dihydroxy-5-(methylsulfanyl)pent-1-en-3-one + O2 = 4-methylsulfanyl-2-oxobutanoate + formate + 2 H(+)</text>
        <dbReference type="Rhea" id="RHEA:24504"/>
        <dbReference type="ChEBI" id="CHEBI:15378"/>
        <dbReference type="ChEBI" id="CHEBI:15379"/>
        <dbReference type="ChEBI" id="CHEBI:15740"/>
        <dbReference type="ChEBI" id="CHEBI:16723"/>
        <dbReference type="ChEBI" id="CHEBI:49252"/>
        <dbReference type="EC" id="1.13.11.54"/>
    </reaction>
</comment>
<evidence type="ECO:0000256" key="9">
    <source>
        <dbReference type="ARBA" id="ARBA00023004"/>
    </source>
</evidence>
<dbReference type="PANTHER" id="PTHR23418">
    <property type="entry name" value="ACIREDUCTONE DIOXYGENASE"/>
    <property type="match status" value="1"/>
</dbReference>
<keyword evidence="9" id="KW-0408">Iron</keyword>
<comment type="cofactor">
    <cofactor evidence="2">
        <name>Fe(2+)</name>
        <dbReference type="ChEBI" id="CHEBI:29033"/>
    </cofactor>
</comment>
<dbReference type="CDD" id="cd02232">
    <property type="entry name" value="cupin_ARD"/>
    <property type="match status" value="1"/>
</dbReference>
<dbReference type="STRING" id="71717.A0A4Y7TUS3"/>
<dbReference type="InterPro" id="IPR014710">
    <property type="entry name" value="RmlC-like_jellyroll"/>
</dbReference>